<keyword evidence="2" id="KW-1185">Reference proteome</keyword>
<sequence length="130" mass="15184">YVADIPALVEKYLEIINNDDLCLSLQARQHDPVYATLVKHITRNDPERTRYFFNDIVGFQVIPELIAAHVAMGYYNQALMFINKMLNSPYLVRFQQSIEANTSLNYYELAVYMALQREMNQNAKDFVKQV</sequence>
<protein>
    <submittedName>
        <fullName evidence="1">Uncharacterized protein</fullName>
    </submittedName>
</protein>
<reference evidence="1" key="1">
    <citation type="submission" date="2022-07" db="EMBL/GenBank/DDBJ databases">
        <title>Phylogenomic reconstructions and comparative analyses of Kickxellomycotina fungi.</title>
        <authorList>
            <person name="Reynolds N.K."/>
            <person name="Stajich J.E."/>
            <person name="Barry K."/>
            <person name="Grigoriev I.V."/>
            <person name="Crous P."/>
            <person name="Smith M.E."/>
        </authorList>
    </citation>
    <scope>NUCLEOTIDE SEQUENCE</scope>
    <source>
        <strain evidence="1">RSA 567</strain>
    </source>
</reference>
<feature type="non-terminal residue" evidence="1">
    <location>
        <position position="1"/>
    </location>
</feature>
<evidence type="ECO:0000313" key="2">
    <source>
        <dbReference type="Proteomes" id="UP001151582"/>
    </source>
</evidence>
<evidence type="ECO:0000313" key="1">
    <source>
        <dbReference type="EMBL" id="KAJ1979559.1"/>
    </source>
</evidence>
<dbReference type="Proteomes" id="UP001151582">
    <property type="component" value="Unassembled WGS sequence"/>
</dbReference>
<accession>A0A9W8B1Y8</accession>
<organism evidence="1 2">
    <name type="scientific">Dimargaris verticillata</name>
    <dbReference type="NCBI Taxonomy" id="2761393"/>
    <lineage>
        <taxon>Eukaryota</taxon>
        <taxon>Fungi</taxon>
        <taxon>Fungi incertae sedis</taxon>
        <taxon>Zoopagomycota</taxon>
        <taxon>Kickxellomycotina</taxon>
        <taxon>Dimargaritomycetes</taxon>
        <taxon>Dimargaritales</taxon>
        <taxon>Dimargaritaceae</taxon>
        <taxon>Dimargaris</taxon>
    </lineage>
</organism>
<proteinExistence type="predicted"/>
<gene>
    <name evidence="1" type="ORF">H4R34_002770</name>
</gene>
<dbReference type="AlphaFoldDB" id="A0A9W8B1Y8"/>
<name>A0A9W8B1Y8_9FUNG</name>
<dbReference type="EMBL" id="JANBQB010000212">
    <property type="protein sequence ID" value="KAJ1979559.1"/>
    <property type="molecule type" value="Genomic_DNA"/>
</dbReference>
<comment type="caution">
    <text evidence="1">The sequence shown here is derived from an EMBL/GenBank/DDBJ whole genome shotgun (WGS) entry which is preliminary data.</text>
</comment>